<dbReference type="PROSITE" id="PS51130">
    <property type="entry name" value="PDXT_SNO_2"/>
    <property type="match status" value="1"/>
</dbReference>
<dbReference type="UniPathway" id="UPA00245"/>
<evidence type="ECO:0000256" key="1">
    <source>
        <dbReference type="ARBA" id="ARBA00008345"/>
    </source>
</evidence>
<evidence type="ECO:0000256" key="8">
    <source>
        <dbReference type="ARBA" id="ARBA00054599"/>
    </source>
</evidence>
<feature type="binding site" evidence="10 12">
    <location>
        <begin position="62"/>
        <end position="64"/>
    </location>
    <ligand>
        <name>L-glutamine</name>
        <dbReference type="ChEBI" id="CHEBI:58359"/>
    </ligand>
</feature>
<dbReference type="SUPFAM" id="SSF52317">
    <property type="entry name" value="Class I glutamine amidotransferase-like"/>
    <property type="match status" value="1"/>
</dbReference>
<evidence type="ECO:0000313" key="13">
    <source>
        <dbReference type="EMBL" id="MBB6146636.1"/>
    </source>
</evidence>
<feature type="binding site" evidence="10 12">
    <location>
        <position position="120"/>
    </location>
    <ligand>
        <name>L-glutamine</name>
        <dbReference type="ChEBI" id="CHEBI:58359"/>
    </ligand>
</feature>
<dbReference type="EMBL" id="JACHEK010000010">
    <property type="protein sequence ID" value="MBB6146636.1"/>
    <property type="molecule type" value="Genomic_DNA"/>
</dbReference>
<keyword evidence="14" id="KW-1185">Reference proteome</keyword>
<comment type="catalytic activity">
    <reaction evidence="6 10">
        <text>aldehydo-D-ribose 5-phosphate + D-glyceraldehyde 3-phosphate + L-glutamine = pyridoxal 5'-phosphate + L-glutamate + phosphate + 3 H2O + H(+)</text>
        <dbReference type="Rhea" id="RHEA:31507"/>
        <dbReference type="ChEBI" id="CHEBI:15377"/>
        <dbReference type="ChEBI" id="CHEBI:15378"/>
        <dbReference type="ChEBI" id="CHEBI:29985"/>
        <dbReference type="ChEBI" id="CHEBI:43474"/>
        <dbReference type="ChEBI" id="CHEBI:58273"/>
        <dbReference type="ChEBI" id="CHEBI:58359"/>
        <dbReference type="ChEBI" id="CHEBI:59776"/>
        <dbReference type="ChEBI" id="CHEBI:597326"/>
        <dbReference type="EC" id="4.3.3.6"/>
    </reaction>
</comment>
<feature type="active site" description="Nucleophile" evidence="10 11">
    <location>
        <position position="93"/>
    </location>
</feature>
<keyword evidence="5 10" id="KW-0456">Lyase</keyword>
<dbReference type="GO" id="GO:0036381">
    <property type="term" value="F:pyridoxal 5'-phosphate synthase (glutamine hydrolysing) activity"/>
    <property type="evidence" value="ECO:0007669"/>
    <property type="project" value="UniProtKB-UniRule"/>
</dbReference>
<dbReference type="FunFam" id="3.40.50.880:FF:000010">
    <property type="entry name" value="uncharacterized protein LOC100176842 isoform X2"/>
    <property type="match status" value="1"/>
</dbReference>
<feature type="active site" description="Charge relay system" evidence="10 11">
    <location>
        <position position="186"/>
    </location>
</feature>
<evidence type="ECO:0000256" key="6">
    <source>
        <dbReference type="ARBA" id="ARBA00047992"/>
    </source>
</evidence>
<dbReference type="AlphaFoldDB" id="A0A841JZ84"/>
<dbReference type="GO" id="GO:0005829">
    <property type="term" value="C:cytosol"/>
    <property type="evidence" value="ECO:0007669"/>
    <property type="project" value="TreeGrafter"/>
</dbReference>
<evidence type="ECO:0000256" key="3">
    <source>
        <dbReference type="ARBA" id="ARBA00022898"/>
    </source>
</evidence>
<dbReference type="InterPro" id="IPR029062">
    <property type="entry name" value="Class_I_gatase-like"/>
</dbReference>
<comment type="pathway">
    <text evidence="10">Cofactor biosynthesis; pyridoxal 5'-phosphate biosynthesis.</text>
</comment>
<evidence type="ECO:0000256" key="2">
    <source>
        <dbReference type="ARBA" id="ARBA00022801"/>
    </source>
</evidence>
<dbReference type="NCBIfam" id="TIGR03800">
    <property type="entry name" value="PLP_synth_Pdx2"/>
    <property type="match status" value="1"/>
</dbReference>
<dbReference type="GO" id="GO:0042823">
    <property type="term" value="P:pyridoxal phosphate biosynthetic process"/>
    <property type="evidence" value="ECO:0007669"/>
    <property type="project" value="UniProtKB-UniRule"/>
</dbReference>
<evidence type="ECO:0000256" key="10">
    <source>
        <dbReference type="HAMAP-Rule" id="MF_01615"/>
    </source>
</evidence>
<feature type="binding site" evidence="10 12">
    <location>
        <begin position="148"/>
        <end position="149"/>
    </location>
    <ligand>
        <name>L-glutamine</name>
        <dbReference type="ChEBI" id="CHEBI:58359"/>
    </ligand>
</feature>
<dbReference type="PROSITE" id="PS01236">
    <property type="entry name" value="PDXT_SNO_1"/>
    <property type="match status" value="1"/>
</dbReference>
<dbReference type="Proteomes" id="UP000538666">
    <property type="component" value="Unassembled WGS sequence"/>
</dbReference>
<organism evidence="13 14">
    <name type="scientific">Silvibacterium bohemicum</name>
    <dbReference type="NCBI Taxonomy" id="1577686"/>
    <lineage>
        <taxon>Bacteria</taxon>
        <taxon>Pseudomonadati</taxon>
        <taxon>Acidobacteriota</taxon>
        <taxon>Terriglobia</taxon>
        <taxon>Terriglobales</taxon>
        <taxon>Acidobacteriaceae</taxon>
        <taxon>Silvibacterium</taxon>
    </lineage>
</organism>
<comment type="similarity">
    <text evidence="1 10">Belongs to the glutaminase PdxT/SNO family.</text>
</comment>
<evidence type="ECO:0000256" key="7">
    <source>
        <dbReference type="ARBA" id="ARBA00049534"/>
    </source>
</evidence>
<comment type="subunit">
    <text evidence="9 10">In the presence of PdxS, forms a dodecamer of heterodimers. Only shows activity in the heterodimer.</text>
</comment>
<name>A0A841JZ84_9BACT</name>
<dbReference type="InterPro" id="IPR002161">
    <property type="entry name" value="PdxT/SNO"/>
</dbReference>
<comment type="caution">
    <text evidence="13">The sequence shown here is derived from an EMBL/GenBank/DDBJ whole genome shotgun (WGS) entry which is preliminary data.</text>
</comment>
<accession>A0A841JZ84</accession>
<dbReference type="RefSeq" id="WP_050060335.1">
    <property type="nucleotide sequence ID" value="NZ_JACHEK010000010.1"/>
</dbReference>
<dbReference type="EC" id="3.5.1.2" evidence="10"/>
<evidence type="ECO:0000256" key="5">
    <source>
        <dbReference type="ARBA" id="ARBA00023239"/>
    </source>
</evidence>
<keyword evidence="2 10" id="KW-0378">Hydrolase</keyword>
<dbReference type="GO" id="GO:0008614">
    <property type="term" value="P:pyridoxine metabolic process"/>
    <property type="evidence" value="ECO:0007669"/>
    <property type="project" value="TreeGrafter"/>
</dbReference>
<dbReference type="EC" id="4.3.3.6" evidence="10"/>
<evidence type="ECO:0000256" key="12">
    <source>
        <dbReference type="PIRSR" id="PIRSR005639-2"/>
    </source>
</evidence>
<dbReference type="PIRSF" id="PIRSF005639">
    <property type="entry name" value="Glut_amidoT_SNO"/>
    <property type="match status" value="1"/>
</dbReference>
<protein>
    <recommendedName>
        <fullName evidence="10">Pyridoxal 5'-phosphate synthase subunit PdxT</fullName>
        <ecNumber evidence="10">4.3.3.6</ecNumber>
    </recommendedName>
    <alternativeName>
        <fullName evidence="10">Pdx2</fullName>
    </alternativeName>
    <alternativeName>
        <fullName evidence="10">Pyridoxal 5'-phosphate synthase glutaminase subunit</fullName>
        <ecNumber evidence="10">3.5.1.2</ecNumber>
    </alternativeName>
</protein>
<dbReference type="Gene3D" id="3.40.50.880">
    <property type="match status" value="1"/>
</dbReference>
<dbReference type="Pfam" id="PF01174">
    <property type="entry name" value="SNO"/>
    <property type="match status" value="1"/>
</dbReference>
<evidence type="ECO:0000256" key="9">
    <source>
        <dbReference type="ARBA" id="ARBA00064749"/>
    </source>
</evidence>
<keyword evidence="3 10" id="KW-0663">Pyridoxal phosphate</keyword>
<dbReference type="CDD" id="cd01749">
    <property type="entry name" value="GATase1_PB"/>
    <property type="match status" value="1"/>
</dbReference>
<comment type="catalytic activity">
    <reaction evidence="7 10">
        <text>L-glutamine + H2O = L-glutamate + NH4(+)</text>
        <dbReference type="Rhea" id="RHEA:15889"/>
        <dbReference type="ChEBI" id="CHEBI:15377"/>
        <dbReference type="ChEBI" id="CHEBI:28938"/>
        <dbReference type="ChEBI" id="CHEBI:29985"/>
        <dbReference type="ChEBI" id="CHEBI:58359"/>
        <dbReference type="EC" id="3.5.1.2"/>
    </reaction>
</comment>
<comment type="function">
    <text evidence="8 10">Catalyzes the hydrolysis of glutamine to glutamate and ammonia as part of the biosynthesis of pyridoxal 5'-phosphate. The resulting ammonia molecule is channeled to the active site of PdxS.</text>
</comment>
<sequence>MQDHTVEMSIEPENSLPKIGVLAIQGDFDAHAAALREAGADSVLVRKPGELANVDGLILPGGESTTFLKFLERDGFLHALEDFVRNKPTFGTCAGCILLAKEVTRPAQQSLGVLDIAVERNAYGRQNDSVIEMSSTKLGGDPLELVYIRAPRIVKTGPGVAVLAEREGSPVLVEQDHIMAATFHPELSSDRRVHQRFVDLVRSRAAVKA</sequence>
<dbReference type="PANTHER" id="PTHR31559">
    <property type="entry name" value="PYRIDOXAL 5'-PHOSPHATE SYNTHASE SUBUNIT SNO"/>
    <property type="match status" value="1"/>
</dbReference>
<dbReference type="PROSITE" id="PS51273">
    <property type="entry name" value="GATASE_TYPE_1"/>
    <property type="match status" value="1"/>
</dbReference>
<feature type="active site" description="Charge relay system" evidence="10 11">
    <location>
        <position position="184"/>
    </location>
</feature>
<proteinExistence type="inferred from homology"/>
<reference evidence="13 14" key="1">
    <citation type="submission" date="2020-08" db="EMBL/GenBank/DDBJ databases">
        <title>Genomic Encyclopedia of Type Strains, Phase IV (KMG-IV): sequencing the most valuable type-strain genomes for metagenomic binning, comparative biology and taxonomic classification.</title>
        <authorList>
            <person name="Goeker M."/>
        </authorList>
    </citation>
    <scope>NUCLEOTIDE SEQUENCE [LARGE SCALE GENOMIC DNA]</scope>
    <source>
        <strain evidence="13 14">DSM 103733</strain>
    </source>
</reference>
<evidence type="ECO:0000313" key="14">
    <source>
        <dbReference type="Proteomes" id="UP000538666"/>
    </source>
</evidence>
<dbReference type="InterPro" id="IPR021196">
    <property type="entry name" value="PdxT/SNO_CS"/>
</dbReference>
<dbReference type="HAMAP" id="MF_01615">
    <property type="entry name" value="PdxT"/>
    <property type="match status" value="1"/>
</dbReference>
<keyword evidence="4 10" id="KW-0315">Glutamine amidotransferase</keyword>
<dbReference type="GO" id="GO:1903600">
    <property type="term" value="C:glutaminase complex"/>
    <property type="evidence" value="ECO:0007669"/>
    <property type="project" value="TreeGrafter"/>
</dbReference>
<dbReference type="GO" id="GO:0004359">
    <property type="term" value="F:glutaminase activity"/>
    <property type="evidence" value="ECO:0007669"/>
    <property type="project" value="UniProtKB-UniRule"/>
</dbReference>
<evidence type="ECO:0000256" key="4">
    <source>
        <dbReference type="ARBA" id="ARBA00022962"/>
    </source>
</evidence>
<dbReference type="PANTHER" id="PTHR31559:SF0">
    <property type="entry name" value="PYRIDOXAL 5'-PHOSPHATE SYNTHASE SUBUNIT SNO1-RELATED"/>
    <property type="match status" value="1"/>
</dbReference>
<gene>
    <name evidence="10" type="primary">pdxT</name>
    <name evidence="13" type="ORF">HNQ77_004615</name>
</gene>
<dbReference type="GO" id="GO:0006543">
    <property type="term" value="P:L-glutamine catabolic process"/>
    <property type="evidence" value="ECO:0007669"/>
    <property type="project" value="UniProtKB-UniRule"/>
</dbReference>
<evidence type="ECO:0000256" key="11">
    <source>
        <dbReference type="PIRSR" id="PIRSR005639-1"/>
    </source>
</evidence>